<evidence type="ECO:0000313" key="3">
    <source>
        <dbReference type="EMBL" id="WXB99142.1"/>
    </source>
</evidence>
<dbReference type="Proteomes" id="UP001377337">
    <property type="component" value="Plasmid unnamed2"/>
</dbReference>
<dbReference type="Pfam" id="PF07261">
    <property type="entry name" value="DnaB_2"/>
    <property type="match status" value="1"/>
</dbReference>
<protein>
    <submittedName>
        <fullName evidence="3">DnaD domain protein</fullName>
    </submittedName>
</protein>
<geneLocation type="plasmid" evidence="3 4">
    <name>unnamed2</name>
</geneLocation>
<name>A0ABZ2NPC9_9BACI</name>
<keyword evidence="4" id="KW-1185">Reference proteome</keyword>
<proteinExistence type="inferred from homology"/>
<organism evidence="3 4">
    <name type="scientific">Metabacillus sediminis</name>
    <dbReference type="NCBI Taxonomy" id="3117746"/>
    <lineage>
        <taxon>Bacteria</taxon>
        <taxon>Bacillati</taxon>
        <taxon>Bacillota</taxon>
        <taxon>Bacilli</taxon>
        <taxon>Bacillales</taxon>
        <taxon>Bacillaceae</taxon>
        <taxon>Metabacillus</taxon>
    </lineage>
</organism>
<dbReference type="Gene3D" id="1.10.10.630">
    <property type="entry name" value="DnaD domain-like"/>
    <property type="match status" value="1"/>
</dbReference>
<accession>A0ABZ2NPC9</accession>
<evidence type="ECO:0000256" key="1">
    <source>
        <dbReference type="ARBA" id="ARBA00093462"/>
    </source>
</evidence>
<evidence type="ECO:0000313" key="4">
    <source>
        <dbReference type="Proteomes" id="UP001377337"/>
    </source>
</evidence>
<sequence>MSDPTKPNAEEELLNFLKSASPEEVLSSVSGGIALAEAELNLIIKLRTNYKLVDPVINVLLYYVLLRTDMKLPASYVEKIAIHWARKNITTAEEALHIAKTEHKEYLRLNNLRKGQEVSPDQITILDSIRGAIKADLTDEQLGKYVRNVLLK</sequence>
<gene>
    <name evidence="3" type="ORF">WCV65_21190</name>
</gene>
<feature type="domain" description="DnaB/C C-terminal" evidence="2">
    <location>
        <begin position="35"/>
        <end position="95"/>
    </location>
</feature>
<reference evidence="3 4" key="1">
    <citation type="submission" date="2024-02" db="EMBL/GenBank/DDBJ databases">
        <title>Seven novel Bacillus-like species.</title>
        <authorList>
            <person name="Liu G."/>
        </authorList>
    </citation>
    <scope>NUCLEOTIDE SEQUENCE [LARGE SCALE GENOMIC DNA]</scope>
    <source>
        <strain evidence="3 4">FJAT-52054</strain>
        <plasmid evidence="3 4">unnamed2</plasmid>
    </source>
</reference>
<dbReference type="RefSeq" id="WP_338782474.1">
    <property type="nucleotide sequence ID" value="NZ_CP147409.1"/>
</dbReference>
<dbReference type="InterPro" id="IPR006343">
    <property type="entry name" value="DnaB/C_C"/>
</dbReference>
<keyword evidence="3" id="KW-0614">Plasmid</keyword>
<dbReference type="InterPro" id="IPR034829">
    <property type="entry name" value="DnaD-like_sf"/>
</dbReference>
<comment type="similarity">
    <text evidence="1">Belongs to the DnaB/DnaD family.</text>
</comment>
<dbReference type="EMBL" id="CP147409">
    <property type="protein sequence ID" value="WXB99142.1"/>
    <property type="molecule type" value="Genomic_DNA"/>
</dbReference>
<evidence type="ECO:0000259" key="2">
    <source>
        <dbReference type="Pfam" id="PF07261"/>
    </source>
</evidence>